<name>A0A7R9D965_TIMPO</name>
<feature type="compositionally biased region" description="Polar residues" evidence="1">
    <location>
        <begin position="155"/>
        <end position="176"/>
    </location>
</feature>
<evidence type="ECO:0000313" key="2">
    <source>
        <dbReference type="EMBL" id="CAD7410432.1"/>
    </source>
</evidence>
<feature type="region of interest" description="Disordered" evidence="1">
    <location>
        <begin position="155"/>
        <end position="177"/>
    </location>
</feature>
<accession>A0A7R9D965</accession>
<evidence type="ECO:0000256" key="1">
    <source>
        <dbReference type="SAM" id="MobiDB-lite"/>
    </source>
</evidence>
<organism evidence="2">
    <name type="scientific">Timema poppense</name>
    <name type="common">Walking stick</name>
    <dbReference type="NCBI Taxonomy" id="170557"/>
    <lineage>
        <taxon>Eukaryota</taxon>
        <taxon>Metazoa</taxon>
        <taxon>Ecdysozoa</taxon>
        <taxon>Arthropoda</taxon>
        <taxon>Hexapoda</taxon>
        <taxon>Insecta</taxon>
        <taxon>Pterygota</taxon>
        <taxon>Neoptera</taxon>
        <taxon>Polyneoptera</taxon>
        <taxon>Phasmatodea</taxon>
        <taxon>Timematodea</taxon>
        <taxon>Timematoidea</taxon>
        <taxon>Timematidae</taxon>
        <taxon>Timema</taxon>
    </lineage>
</organism>
<sequence>MFIGRQEAPVIISECRIPQGSLVVLCRLSSRVCPMRMWLRRSVDSHGANLPSRTPPKKISVLPHRFITRVLTLVLCDMYTSRASGMALNSSGGHRRGRVGHWPLSPVPKIANNLNDIIIAHFQEYVRLNNLVVRLIPFLYLYLIRLNTPHQGQEGTQSHWTWDSGARNSQENNSRCTQEEIVSREDIVIVYLHTGVKRAFNRGNISDSFAHHSFSSR</sequence>
<reference evidence="2" key="1">
    <citation type="submission" date="2020-11" db="EMBL/GenBank/DDBJ databases">
        <authorList>
            <person name="Tran Van P."/>
        </authorList>
    </citation>
    <scope>NUCLEOTIDE SEQUENCE</scope>
</reference>
<dbReference type="AlphaFoldDB" id="A0A7R9D965"/>
<proteinExistence type="predicted"/>
<dbReference type="EMBL" id="OD004754">
    <property type="protein sequence ID" value="CAD7410432.1"/>
    <property type="molecule type" value="Genomic_DNA"/>
</dbReference>
<protein>
    <submittedName>
        <fullName evidence="2">Uncharacterized protein</fullName>
    </submittedName>
</protein>
<gene>
    <name evidence="2" type="ORF">TPSB3V08_LOCUS7337</name>
</gene>